<dbReference type="Proteomes" id="UP000663877">
    <property type="component" value="Unassembled WGS sequence"/>
</dbReference>
<gene>
    <name evidence="1" type="ORF">BJG266_LOCUS34414</name>
    <name evidence="2" type="ORF">QVE165_LOCUS51483</name>
</gene>
<dbReference type="InterPro" id="IPR001192">
    <property type="entry name" value="PI-PLC_fam"/>
</dbReference>
<name>A0A815GJZ1_9BILA</name>
<dbReference type="PANTHER" id="PTHR10336">
    <property type="entry name" value="PHOSPHOINOSITIDE-SPECIFIC PHOSPHOLIPASE C FAMILY PROTEIN"/>
    <property type="match status" value="1"/>
</dbReference>
<dbReference type="Proteomes" id="UP000663832">
    <property type="component" value="Unassembled WGS sequence"/>
</dbReference>
<accession>A0A815GJZ1</accession>
<dbReference type="InterPro" id="IPR035892">
    <property type="entry name" value="C2_domain_sf"/>
</dbReference>
<protein>
    <submittedName>
        <fullName evidence="1">Uncharacterized protein</fullName>
    </submittedName>
</protein>
<dbReference type="OrthoDB" id="269822at2759"/>
<dbReference type="GO" id="GO:0004435">
    <property type="term" value="F:phosphatidylinositol-4,5-bisphosphate phospholipase C activity"/>
    <property type="evidence" value="ECO:0007669"/>
    <property type="project" value="TreeGrafter"/>
</dbReference>
<evidence type="ECO:0000313" key="2">
    <source>
        <dbReference type="EMBL" id="CAF1592861.1"/>
    </source>
</evidence>
<reference evidence="1" key="1">
    <citation type="submission" date="2021-02" db="EMBL/GenBank/DDBJ databases">
        <authorList>
            <person name="Nowell W R."/>
        </authorList>
    </citation>
    <scope>NUCLEOTIDE SEQUENCE</scope>
</reference>
<dbReference type="EMBL" id="CAJNOM010001116">
    <property type="protein sequence ID" value="CAF1592861.1"/>
    <property type="molecule type" value="Genomic_DNA"/>
</dbReference>
<dbReference type="PANTHER" id="PTHR10336:SF209">
    <property type="entry name" value="PHOSPHOINOSITIDE PHOSPHOLIPASE C"/>
    <property type="match status" value="1"/>
</dbReference>
<evidence type="ECO:0000313" key="1">
    <source>
        <dbReference type="EMBL" id="CAF1341028.1"/>
    </source>
</evidence>
<dbReference type="Gene3D" id="2.60.40.150">
    <property type="entry name" value="C2 domain"/>
    <property type="match status" value="1"/>
</dbReference>
<evidence type="ECO:0000313" key="4">
    <source>
        <dbReference type="Proteomes" id="UP000663877"/>
    </source>
</evidence>
<dbReference type="SUPFAM" id="SSF49562">
    <property type="entry name" value="C2 domain (Calcium/lipid-binding domain, CaLB)"/>
    <property type="match status" value="1"/>
</dbReference>
<sequence length="70" mass="8261">MALVYFAVYDCDVFSRDDKLAHFCLPLTVMQTGYRHIHLRANNNDPIHSTIFVRVDIEDVDEEDMIYVRL</sequence>
<evidence type="ECO:0000313" key="3">
    <source>
        <dbReference type="Proteomes" id="UP000663832"/>
    </source>
</evidence>
<keyword evidence="3" id="KW-1185">Reference proteome</keyword>
<comment type="caution">
    <text evidence="1">The sequence shown here is derived from an EMBL/GenBank/DDBJ whole genome shotgun (WGS) entry which is preliminary data.</text>
</comment>
<proteinExistence type="predicted"/>
<dbReference type="AlphaFoldDB" id="A0A815GJZ1"/>
<dbReference type="GO" id="GO:0035556">
    <property type="term" value="P:intracellular signal transduction"/>
    <property type="evidence" value="ECO:0007669"/>
    <property type="project" value="InterPro"/>
</dbReference>
<organism evidence="1 4">
    <name type="scientific">Adineta steineri</name>
    <dbReference type="NCBI Taxonomy" id="433720"/>
    <lineage>
        <taxon>Eukaryota</taxon>
        <taxon>Metazoa</taxon>
        <taxon>Spiralia</taxon>
        <taxon>Gnathifera</taxon>
        <taxon>Rotifera</taxon>
        <taxon>Eurotatoria</taxon>
        <taxon>Bdelloidea</taxon>
        <taxon>Adinetida</taxon>
        <taxon>Adinetidae</taxon>
        <taxon>Adineta</taxon>
    </lineage>
</organism>
<dbReference type="EMBL" id="CAJNOI010000760">
    <property type="protein sequence ID" value="CAF1341028.1"/>
    <property type="molecule type" value="Genomic_DNA"/>
</dbReference>